<keyword evidence="11 13" id="KW-1133">Transmembrane helix</keyword>
<keyword evidence="12 13" id="KW-0472">Membrane</keyword>
<comment type="pathway">
    <text evidence="1 13">Cofactor biosynthesis; ubiquinone biosynthesis [regulation].</text>
</comment>
<dbReference type="GO" id="GO:0005886">
    <property type="term" value="C:plasma membrane"/>
    <property type="evidence" value="ECO:0007669"/>
    <property type="project" value="UniProtKB-UniRule"/>
</dbReference>
<evidence type="ECO:0000256" key="4">
    <source>
        <dbReference type="ARBA" id="ARBA00022519"/>
    </source>
</evidence>
<dbReference type="EC" id="2.7.-.-" evidence="13"/>
<keyword evidence="10 13" id="KW-0067">ATP-binding</keyword>
<dbReference type="NCBIfam" id="NF003404">
    <property type="entry name" value="PRK04750.1"/>
    <property type="match status" value="1"/>
</dbReference>
<comment type="similarity">
    <text evidence="2">Belongs to the protein kinase superfamily. ADCK protein kinase family.</text>
</comment>
<feature type="domain" description="ABC1 atypical kinase-like" evidence="14">
    <location>
        <begin position="88"/>
        <end position="336"/>
    </location>
</feature>
<evidence type="ECO:0000313" key="15">
    <source>
        <dbReference type="EMBL" id="NAW33052.1"/>
    </source>
</evidence>
<sequence length="540" mass="61753">MLLRLLRILWVITRYRLDTLLPHERLPWPLRLLFKLSPLRLVPIGERSRGERLRLALESLGPIFVKFGQVLSTRRDLLPEDVADELKRLQDQVPPFPGSEARGVVEAELGLPVAEAFARFDAEPLASASIAQVHGARLHGGEEVVVKIIRPGIERVMRQDMALLYRFARLLTIVPEARRLRPVEVVRDYETTLFDELDLHKEAANTSQLKRNFKDSSHLYVPAIHWELTRHRVMVQERIYGVPVADLAALRAQGTDLKKLAERGVEIFFTQVFRDNFFHADMHPGNIFVSRKHPHDPQYIGIDCGIVGSLTREDQDYLARNLLAFFHQDYYEVAALHIESGWVGEHTRANEFAAAVRTVCEPILEKPLKDISFGQVLLGLFQTARRFDMEVQPQLVLLQKTLLNIEGLGRQLYPELDLWQTAKPYLERWMEERAGVKGFWASLKRQAPELSHQLPELPSLVHQVLSQAELEKRQRRHQGEALGGIQRHLAHQGRRHRRLRLGLLLVVLAVAWQPLAEWAGGQPWPALAAAAIGLALLAWH</sequence>
<gene>
    <name evidence="13 15" type="primary">ubiB</name>
    <name evidence="15" type="ORF">GRB96_01235</name>
</gene>
<dbReference type="PANTHER" id="PTHR10566:SF113">
    <property type="entry name" value="PROTEIN ACTIVITY OF BC1 COMPLEX KINASE 7, CHLOROPLASTIC"/>
    <property type="match status" value="1"/>
</dbReference>
<evidence type="ECO:0000313" key="16">
    <source>
        <dbReference type="Proteomes" id="UP000487929"/>
    </source>
</evidence>
<evidence type="ECO:0000256" key="2">
    <source>
        <dbReference type="ARBA" id="ARBA00009670"/>
    </source>
</evidence>
<evidence type="ECO:0000256" key="8">
    <source>
        <dbReference type="ARBA" id="ARBA00022741"/>
    </source>
</evidence>
<dbReference type="Proteomes" id="UP000487929">
    <property type="component" value="Unassembled WGS sequence"/>
</dbReference>
<keyword evidence="5 13" id="KW-0808">Transferase</keyword>
<dbReference type="CDD" id="cd13972">
    <property type="entry name" value="UbiB"/>
    <property type="match status" value="1"/>
</dbReference>
<evidence type="ECO:0000256" key="10">
    <source>
        <dbReference type="ARBA" id="ARBA00022840"/>
    </source>
</evidence>
<dbReference type="HAMAP" id="MF_00414">
    <property type="entry name" value="UbiB"/>
    <property type="match status" value="1"/>
</dbReference>
<dbReference type="OrthoDB" id="9795390at2"/>
<proteinExistence type="inferred from homology"/>
<dbReference type="GO" id="GO:0010795">
    <property type="term" value="P:regulation of ubiquinone biosynthetic process"/>
    <property type="evidence" value="ECO:0007669"/>
    <property type="project" value="UniProtKB-UniRule"/>
</dbReference>
<dbReference type="InterPro" id="IPR011009">
    <property type="entry name" value="Kinase-like_dom_sf"/>
</dbReference>
<comment type="caution">
    <text evidence="15">The sequence shown here is derived from an EMBL/GenBank/DDBJ whole genome shotgun (WGS) entry which is preliminary data.</text>
</comment>
<evidence type="ECO:0000256" key="7">
    <source>
        <dbReference type="ARBA" id="ARBA00022692"/>
    </source>
</evidence>
<dbReference type="InterPro" id="IPR045308">
    <property type="entry name" value="UbiB_bact"/>
</dbReference>
<keyword evidence="16" id="KW-1185">Reference proteome</keyword>
<evidence type="ECO:0000256" key="1">
    <source>
        <dbReference type="ARBA" id="ARBA00005020"/>
    </source>
</evidence>
<feature type="binding site" evidence="13">
    <location>
        <position position="147"/>
    </location>
    <ligand>
        <name>ATP</name>
        <dbReference type="ChEBI" id="CHEBI:30616"/>
    </ligand>
</feature>
<keyword evidence="15" id="KW-0830">Ubiquinone</keyword>
<dbReference type="InterPro" id="IPR050154">
    <property type="entry name" value="UbiB_kinase"/>
</dbReference>
<feature type="active site" description="Proton acceptor" evidence="13">
    <location>
        <position position="281"/>
    </location>
</feature>
<dbReference type="GO" id="GO:0005524">
    <property type="term" value="F:ATP binding"/>
    <property type="evidence" value="ECO:0007669"/>
    <property type="project" value="UniProtKB-KW"/>
</dbReference>
<evidence type="ECO:0000256" key="11">
    <source>
        <dbReference type="ARBA" id="ARBA00022989"/>
    </source>
</evidence>
<evidence type="ECO:0000256" key="6">
    <source>
        <dbReference type="ARBA" id="ARBA00022688"/>
    </source>
</evidence>
<keyword evidence="4" id="KW-0997">Cell inner membrane</keyword>
<dbReference type="UniPathway" id="UPA00232"/>
<dbReference type="NCBIfam" id="TIGR01982">
    <property type="entry name" value="UbiB"/>
    <property type="match status" value="1"/>
</dbReference>
<dbReference type="AlphaFoldDB" id="A0A7X4W269"/>
<evidence type="ECO:0000256" key="5">
    <source>
        <dbReference type="ARBA" id="ARBA00022679"/>
    </source>
</evidence>
<dbReference type="RefSeq" id="WP_161432957.1">
    <property type="nucleotide sequence ID" value="NZ_WUTT01000001.1"/>
</dbReference>
<keyword evidence="3 13" id="KW-1003">Cell membrane</keyword>
<dbReference type="InterPro" id="IPR010232">
    <property type="entry name" value="UbiB"/>
</dbReference>
<keyword evidence="9 13" id="KW-0418">Kinase</keyword>
<evidence type="ECO:0000256" key="12">
    <source>
        <dbReference type="ARBA" id="ARBA00023136"/>
    </source>
</evidence>
<dbReference type="PANTHER" id="PTHR10566">
    <property type="entry name" value="CHAPERONE-ACTIVITY OF BC1 COMPLEX CABC1 -RELATED"/>
    <property type="match status" value="1"/>
</dbReference>
<evidence type="ECO:0000256" key="3">
    <source>
        <dbReference type="ARBA" id="ARBA00022475"/>
    </source>
</evidence>
<feature type="binding site" evidence="13">
    <location>
        <begin position="125"/>
        <end position="133"/>
    </location>
    <ligand>
        <name>ATP</name>
        <dbReference type="ChEBI" id="CHEBI:30616"/>
    </ligand>
</feature>
<dbReference type="GO" id="GO:0004672">
    <property type="term" value="F:protein kinase activity"/>
    <property type="evidence" value="ECO:0007669"/>
    <property type="project" value="UniProtKB-UniRule"/>
</dbReference>
<dbReference type="GO" id="GO:0006744">
    <property type="term" value="P:ubiquinone biosynthetic process"/>
    <property type="evidence" value="ECO:0007669"/>
    <property type="project" value="UniProtKB-UniPathway"/>
</dbReference>
<dbReference type="SUPFAM" id="SSF56112">
    <property type="entry name" value="Protein kinase-like (PK-like)"/>
    <property type="match status" value="1"/>
</dbReference>
<keyword evidence="7 13" id="KW-0812">Transmembrane</keyword>
<dbReference type="InterPro" id="IPR004147">
    <property type="entry name" value="ABC1_dom"/>
</dbReference>
<organism evidence="15 16">
    <name type="scientific">Halomonas alimentaria</name>
    <dbReference type="NCBI Taxonomy" id="147248"/>
    <lineage>
        <taxon>Bacteria</taxon>
        <taxon>Pseudomonadati</taxon>
        <taxon>Pseudomonadota</taxon>
        <taxon>Gammaproteobacteria</taxon>
        <taxon>Oceanospirillales</taxon>
        <taxon>Halomonadaceae</taxon>
        <taxon>Halomonas</taxon>
    </lineage>
</organism>
<keyword evidence="8 13" id="KW-0547">Nucleotide-binding</keyword>
<evidence type="ECO:0000256" key="13">
    <source>
        <dbReference type="HAMAP-Rule" id="MF_00414"/>
    </source>
</evidence>
<comment type="similarity">
    <text evidence="13">Belongs to the ABC1 family. UbiB subfamily.</text>
</comment>
<keyword evidence="6 13" id="KW-0831">Ubiquinone biosynthesis</keyword>
<accession>A0A7X4W269</accession>
<protein>
    <recommendedName>
        <fullName evidence="13">Probable protein kinase UbiB</fullName>
        <ecNumber evidence="13">2.7.-.-</ecNumber>
    </recommendedName>
    <alternativeName>
        <fullName evidence="13">Ubiquinone biosynthesis protein UbiB</fullName>
    </alternativeName>
</protein>
<evidence type="ECO:0000256" key="9">
    <source>
        <dbReference type="ARBA" id="ARBA00022777"/>
    </source>
</evidence>
<dbReference type="EMBL" id="WUTT01000001">
    <property type="protein sequence ID" value="NAW33052.1"/>
    <property type="molecule type" value="Genomic_DNA"/>
</dbReference>
<comment type="function">
    <text evidence="13">Is probably a protein kinase regulator of UbiI activity which is involved in aerobic coenzyme Q (ubiquinone) biosynthesis.</text>
</comment>
<evidence type="ECO:0000259" key="14">
    <source>
        <dbReference type="Pfam" id="PF03109"/>
    </source>
</evidence>
<reference evidence="15 16" key="1">
    <citation type="submission" date="2019-12" db="EMBL/GenBank/DDBJ databases">
        <title>Draft genome sequencing of Halomonas alimentaria DSM 15356.</title>
        <authorList>
            <person name="Pandiyan K."/>
            <person name="Kushwaha P."/>
            <person name="Gowdham M."/>
            <person name="Chakdar H."/>
            <person name="Singh A."/>
            <person name="Kumar M."/>
            <person name="Saxena A.K."/>
        </authorList>
    </citation>
    <scope>NUCLEOTIDE SEQUENCE [LARGE SCALE GENOMIC DNA]</scope>
    <source>
        <strain evidence="15 16">DSM 15356</strain>
    </source>
</reference>
<name>A0A7X4W269_9GAMM</name>
<dbReference type="Pfam" id="PF03109">
    <property type="entry name" value="ABC1"/>
    <property type="match status" value="1"/>
</dbReference>